<reference evidence="1" key="1">
    <citation type="submission" date="2023-03" db="EMBL/GenBank/DDBJ databases">
        <title>Actinoallomurus iriomotensis NBRC 103684.</title>
        <authorList>
            <person name="Ichikawa N."/>
            <person name="Sato H."/>
            <person name="Tonouchi N."/>
        </authorList>
    </citation>
    <scope>NUCLEOTIDE SEQUENCE</scope>
    <source>
        <strain evidence="1">NBRC 103684</strain>
    </source>
</reference>
<dbReference type="Proteomes" id="UP001165074">
    <property type="component" value="Unassembled WGS sequence"/>
</dbReference>
<accession>A0A9W6S9L5</accession>
<gene>
    <name evidence="1" type="ORF">Airi02_075700</name>
</gene>
<dbReference type="EMBL" id="BSTK01000014">
    <property type="protein sequence ID" value="GLY89641.1"/>
    <property type="molecule type" value="Genomic_DNA"/>
</dbReference>
<dbReference type="AlphaFoldDB" id="A0A9W6S9L5"/>
<name>A0A9W6S9L5_9ACTN</name>
<comment type="caution">
    <text evidence="1">The sequence shown here is derived from an EMBL/GenBank/DDBJ whole genome shotgun (WGS) entry which is preliminary data.</text>
</comment>
<dbReference type="GO" id="GO:0003700">
    <property type="term" value="F:DNA-binding transcription factor activity"/>
    <property type="evidence" value="ECO:0007669"/>
    <property type="project" value="InterPro"/>
</dbReference>
<evidence type="ECO:0000313" key="2">
    <source>
        <dbReference type="Proteomes" id="UP001165074"/>
    </source>
</evidence>
<keyword evidence="2" id="KW-1185">Reference proteome</keyword>
<sequence>MRNRPANEVPFTPQVFRIAPITGTFRDAFYRRHVRMVTGFVARRVLDPHLVDDLTTEVFLAATGMVRSLHGRSVGTVAHAGECPHTDPLGSVRVATAKSP</sequence>
<proteinExistence type="predicted"/>
<dbReference type="InterPro" id="IPR013325">
    <property type="entry name" value="RNA_pol_sigma_r2"/>
</dbReference>
<evidence type="ECO:0000313" key="1">
    <source>
        <dbReference type="EMBL" id="GLY89641.1"/>
    </source>
</evidence>
<dbReference type="Gene3D" id="1.10.1740.10">
    <property type="match status" value="1"/>
</dbReference>
<protein>
    <submittedName>
        <fullName evidence="1">Uncharacterized protein</fullName>
    </submittedName>
</protein>
<organism evidence="1 2">
    <name type="scientific">Actinoallomurus iriomotensis</name>
    <dbReference type="NCBI Taxonomy" id="478107"/>
    <lineage>
        <taxon>Bacteria</taxon>
        <taxon>Bacillati</taxon>
        <taxon>Actinomycetota</taxon>
        <taxon>Actinomycetes</taxon>
        <taxon>Streptosporangiales</taxon>
        <taxon>Thermomonosporaceae</taxon>
        <taxon>Actinoallomurus</taxon>
    </lineage>
</organism>
<dbReference type="GO" id="GO:0006352">
    <property type="term" value="P:DNA-templated transcription initiation"/>
    <property type="evidence" value="ECO:0007669"/>
    <property type="project" value="InterPro"/>
</dbReference>
<dbReference type="SUPFAM" id="SSF88946">
    <property type="entry name" value="Sigma2 domain of RNA polymerase sigma factors"/>
    <property type="match status" value="1"/>
</dbReference>